<dbReference type="AlphaFoldDB" id="A0A9K3DP22"/>
<keyword evidence="2" id="KW-1185">Reference proteome</keyword>
<protein>
    <submittedName>
        <fullName evidence="1">Uncharacterized protein</fullName>
    </submittedName>
</protein>
<evidence type="ECO:0000313" key="1">
    <source>
        <dbReference type="EMBL" id="KAF5759037.1"/>
    </source>
</evidence>
<reference evidence="1" key="1">
    <citation type="journal article" date="2017" name="Nature">
        <title>The sunflower genome provides insights into oil metabolism, flowering and Asterid evolution.</title>
        <authorList>
            <person name="Badouin H."/>
            <person name="Gouzy J."/>
            <person name="Grassa C.J."/>
            <person name="Murat F."/>
            <person name="Staton S.E."/>
            <person name="Cottret L."/>
            <person name="Lelandais-Briere C."/>
            <person name="Owens G.L."/>
            <person name="Carrere S."/>
            <person name="Mayjonade B."/>
            <person name="Legrand L."/>
            <person name="Gill N."/>
            <person name="Kane N.C."/>
            <person name="Bowers J.E."/>
            <person name="Hubner S."/>
            <person name="Bellec A."/>
            <person name="Berard A."/>
            <person name="Berges H."/>
            <person name="Blanchet N."/>
            <person name="Boniface M.C."/>
            <person name="Brunel D."/>
            <person name="Catrice O."/>
            <person name="Chaidir N."/>
            <person name="Claudel C."/>
            <person name="Donnadieu C."/>
            <person name="Faraut T."/>
            <person name="Fievet G."/>
            <person name="Helmstetter N."/>
            <person name="King M."/>
            <person name="Knapp S.J."/>
            <person name="Lai Z."/>
            <person name="Le Paslier M.C."/>
            <person name="Lippi Y."/>
            <person name="Lorenzon L."/>
            <person name="Mandel J.R."/>
            <person name="Marage G."/>
            <person name="Marchand G."/>
            <person name="Marquand E."/>
            <person name="Bret-Mestries E."/>
            <person name="Morien E."/>
            <person name="Nambeesan S."/>
            <person name="Nguyen T."/>
            <person name="Pegot-Espagnet P."/>
            <person name="Pouilly N."/>
            <person name="Raftis F."/>
            <person name="Sallet E."/>
            <person name="Schiex T."/>
            <person name="Thomas J."/>
            <person name="Vandecasteele C."/>
            <person name="Vares D."/>
            <person name="Vear F."/>
            <person name="Vautrin S."/>
            <person name="Crespi M."/>
            <person name="Mangin B."/>
            <person name="Burke J.M."/>
            <person name="Salse J."/>
            <person name="Munos S."/>
            <person name="Vincourt P."/>
            <person name="Rieseberg L.H."/>
            <person name="Langlade N.B."/>
        </authorList>
    </citation>
    <scope>NUCLEOTIDE SEQUENCE</scope>
    <source>
        <tissue evidence="1">Leaves</tissue>
    </source>
</reference>
<dbReference type="EMBL" id="MNCJ02000331">
    <property type="protein sequence ID" value="KAF5759037.1"/>
    <property type="molecule type" value="Genomic_DNA"/>
</dbReference>
<gene>
    <name evidence="1" type="ORF">HanXRQr2_Chr16g0736361</name>
</gene>
<accession>A0A9K3DP22</accession>
<evidence type="ECO:0000313" key="2">
    <source>
        <dbReference type="Proteomes" id="UP000215914"/>
    </source>
</evidence>
<reference evidence="1" key="2">
    <citation type="submission" date="2020-06" db="EMBL/GenBank/DDBJ databases">
        <title>Helianthus annuus Genome sequencing and assembly Release 2.</title>
        <authorList>
            <person name="Gouzy J."/>
            <person name="Langlade N."/>
            <person name="Munos S."/>
        </authorList>
    </citation>
    <scope>NUCLEOTIDE SEQUENCE</scope>
    <source>
        <tissue evidence="1">Leaves</tissue>
    </source>
</reference>
<organism evidence="1 2">
    <name type="scientific">Helianthus annuus</name>
    <name type="common">Common sunflower</name>
    <dbReference type="NCBI Taxonomy" id="4232"/>
    <lineage>
        <taxon>Eukaryota</taxon>
        <taxon>Viridiplantae</taxon>
        <taxon>Streptophyta</taxon>
        <taxon>Embryophyta</taxon>
        <taxon>Tracheophyta</taxon>
        <taxon>Spermatophyta</taxon>
        <taxon>Magnoliopsida</taxon>
        <taxon>eudicotyledons</taxon>
        <taxon>Gunneridae</taxon>
        <taxon>Pentapetalae</taxon>
        <taxon>asterids</taxon>
        <taxon>campanulids</taxon>
        <taxon>Asterales</taxon>
        <taxon>Asteraceae</taxon>
        <taxon>Asteroideae</taxon>
        <taxon>Heliantheae alliance</taxon>
        <taxon>Heliantheae</taxon>
        <taxon>Helianthus</taxon>
    </lineage>
</organism>
<name>A0A9K3DP22_HELAN</name>
<dbReference type="Proteomes" id="UP000215914">
    <property type="component" value="Unassembled WGS sequence"/>
</dbReference>
<dbReference type="Gramene" id="mRNA:HanXRQr2_Chr16g0736361">
    <property type="protein sequence ID" value="CDS:HanXRQr2_Chr16g0736361.1"/>
    <property type="gene ID" value="HanXRQr2_Chr16g0736361"/>
</dbReference>
<comment type="caution">
    <text evidence="1">The sequence shown here is derived from an EMBL/GenBank/DDBJ whole genome shotgun (WGS) entry which is preliminary data.</text>
</comment>
<sequence length="52" mass="6372">MGHVYSPWSALRISWKENMRIVPSVVAQENYPINFEYFVKYWEFRVYLNNKA</sequence>
<proteinExistence type="predicted"/>